<evidence type="ECO:0000256" key="18">
    <source>
        <dbReference type="ARBA" id="ARBA00043210"/>
    </source>
</evidence>
<dbReference type="SUPFAM" id="SSF54637">
    <property type="entry name" value="Thioesterase/thiol ester dehydrase-isomerase"/>
    <property type="match status" value="1"/>
</dbReference>
<dbReference type="EMBL" id="PYYB01000001">
    <property type="protein sequence ID" value="PTL59576.1"/>
    <property type="molecule type" value="Genomic_DNA"/>
</dbReference>
<evidence type="ECO:0000256" key="14">
    <source>
        <dbReference type="ARBA" id="ARBA00037002"/>
    </source>
</evidence>
<dbReference type="InterPro" id="IPR029069">
    <property type="entry name" value="HotDog_dom_sf"/>
</dbReference>
<accession>A0A2T4UK01</accession>
<comment type="catalytic activity">
    <reaction evidence="20">
        <text>hexadecanoyl-CoA + H2O = hexadecanoate + CoA + H(+)</text>
        <dbReference type="Rhea" id="RHEA:16645"/>
        <dbReference type="ChEBI" id="CHEBI:7896"/>
        <dbReference type="ChEBI" id="CHEBI:15377"/>
        <dbReference type="ChEBI" id="CHEBI:15378"/>
        <dbReference type="ChEBI" id="CHEBI:57287"/>
        <dbReference type="ChEBI" id="CHEBI:57379"/>
        <dbReference type="EC" id="3.1.2.2"/>
    </reaction>
    <physiologicalReaction direction="left-to-right" evidence="20">
        <dbReference type="Rhea" id="RHEA:16646"/>
    </physiologicalReaction>
</comment>
<keyword evidence="7" id="KW-0378">Hydrolase</keyword>
<evidence type="ECO:0000256" key="17">
    <source>
        <dbReference type="ARBA" id="ARBA00040123"/>
    </source>
</evidence>
<evidence type="ECO:0000256" key="15">
    <source>
        <dbReference type="ARBA" id="ARBA00038456"/>
    </source>
</evidence>
<comment type="catalytic activity">
    <reaction evidence="22">
        <text>dodecanoyl-CoA + H2O = dodecanoate + CoA + H(+)</text>
        <dbReference type="Rhea" id="RHEA:30135"/>
        <dbReference type="ChEBI" id="CHEBI:15377"/>
        <dbReference type="ChEBI" id="CHEBI:15378"/>
        <dbReference type="ChEBI" id="CHEBI:18262"/>
        <dbReference type="ChEBI" id="CHEBI:57287"/>
        <dbReference type="ChEBI" id="CHEBI:57375"/>
    </reaction>
    <physiologicalReaction direction="left-to-right" evidence="22">
        <dbReference type="Rhea" id="RHEA:30136"/>
    </physiologicalReaction>
</comment>
<proteinExistence type="inferred from homology"/>
<comment type="caution">
    <text evidence="25">The sequence shown here is derived from an EMBL/GenBank/DDBJ whole genome shotgun (WGS) entry which is preliminary data.</text>
</comment>
<keyword evidence="4" id="KW-1003">Cell membrane</keyword>
<dbReference type="PANTHER" id="PTHR12418">
    <property type="entry name" value="ACYL-COENZYME A THIOESTERASE THEM4"/>
    <property type="match status" value="1"/>
</dbReference>
<dbReference type="Proteomes" id="UP000240739">
    <property type="component" value="Unassembled WGS sequence"/>
</dbReference>
<evidence type="ECO:0000256" key="3">
    <source>
        <dbReference type="ARBA" id="ARBA00004632"/>
    </source>
</evidence>
<evidence type="ECO:0000256" key="10">
    <source>
        <dbReference type="ARBA" id="ARBA00023098"/>
    </source>
</evidence>
<evidence type="ECO:0000256" key="22">
    <source>
        <dbReference type="ARBA" id="ARBA00048074"/>
    </source>
</evidence>
<evidence type="ECO:0000256" key="12">
    <source>
        <dbReference type="ARBA" id="ARBA00023273"/>
    </source>
</evidence>
<dbReference type="GO" id="GO:0016020">
    <property type="term" value="C:membrane"/>
    <property type="evidence" value="ECO:0007669"/>
    <property type="project" value="UniProtKB-SubCell"/>
</dbReference>
<keyword evidence="10" id="KW-0443">Lipid metabolism</keyword>
<dbReference type="PANTHER" id="PTHR12418:SF19">
    <property type="entry name" value="ACYL-COENZYME A THIOESTERASE THEM4"/>
    <property type="match status" value="1"/>
</dbReference>
<dbReference type="InterPro" id="IPR052365">
    <property type="entry name" value="THEM4/THEM5_acyl-CoA_thioest"/>
</dbReference>
<dbReference type="CDD" id="cd03443">
    <property type="entry name" value="PaaI_thioesterase"/>
    <property type="match status" value="1"/>
</dbReference>
<evidence type="ECO:0000256" key="13">
    <source>
        <dbReference type="ARBA" id="ARBA00035852"/>
    </source>
</evidence>
<comment type="subcellular location">
    <subcellularLocation>
        <location evidence="3">Cell projection</location>
        <location evidence="3">Ruffle membrane</location>
    </subcellularLocation>
    <subcellularLocation>
        <location evidence="2">Cytoplasm</location>
    </subcellularLocation>
    <subcellularLocation>
        <location evidence="1">Membrane</location>
        <topology evidence="1">Peripheral membrane protein</topology>
    </subcellularLocation>
</comment>
<reference evidence="25 26" key="1">
    <citation type="submission" date="2018-03" db="EMBL/GenBank/DDBJ databases">
        <title>Aquarubrobacter algicola gen. nov., sp. nov., a novel actinobacterium isolated from shallow eutrophic lake during the end of cyanobacterial harmful algal blooms.</title>
        <authorList>
            <person name="Chun S.J."/>
        </authorList>
    </citation>
    <scope>NUCLEOTIDE SEQUENCE [LARGE SCALE GENOMIC DNA]</scope>
    <source>
        <strain evidence="25 26">Seoho-28</strain>
    </source>
</reference>
<keyword evidence="12" id="KW-0966">Cell projection</keyword>
<dbReference type="AlphaFoldDB" id="A0A2T4UK01"/>
<dbReference type="Gene3D" id="3.10.129.10">
    <property type="entry name" value="Hotdog Thioesterase"/>
    <property type="match status" value="1"/>
</dbReference>
<evidence type="ECO:0000313" key="26">
    <source>
        <dbReference type="Proteomes" id="UP000240739"/>
    </source>
</evidence>
<gene>
    <name evidence="25" type="ORF">C7Y72_07905</name>
</gene>
<evidence type="ECO:0000256" key="9">
    <source>
        <dbReference type="ARBA" id="ARBA00022946"/>
    </source>
</evidence>
<comment type="catalytic activity">
    <reaction evidence="13">
        <text>(5Z,8Z,11Z,14Z)-eicosatetraenoyl-CoA + H2O = (5Z,8Z,11Z,14Z)-eicosatetraenoate + CoA + H(+)</text>
        <dbReference type="Rhea" id="RHEA:40151"/>
        <dbReference type="ChEBI" id="CHEBI:15377"/>
        <dbReference type="ChEBI" id="CHEBI:15378"/>
        <dbReference type="ChEBI" id="CHEBI:32395"/>
        <dbReference type="ChEBI" id="CHEBI:57287"/>
        <dbReference type="ChEBI" id="CHEBI:57368"/>
    </reaction>
    <physiologicalReaction direction="left-to-right" evidence="13">
        <dbReference type="Rhea" id="RHEA:40152"/>
    </physiologicalReaction>
</comment>
<feature type="domain" description="Thioesterase" evidence="24">
    <location>
        <begin position="25"/>
        <end position="92"/>
    </location>
</feature>
<comment type="similarity">
    <text evidence="15">Belongs to the THEM4/THEM5 thioesterase family.</text>
</comment>
<dbReference type="InterPro" id="IPR006683">
    <property type="entry name" value="Thioestr_dom"/>
</dbReference>
<evidence type="ECO:0000256" key="4">
    <source>
        <dbReference type="ARBA" id="ARBA00022475"/>
    </source>
</evidence>
<evidence type="ECO:0000256" key="1">
    <source>
        <dbReference type="ARBA" id="ARBA00004170"/>
    </source>
</evidence>
<dbReference type="OrthoDB" id="5242242at2"/>
<dbReference type="GO" id="GO:0016787">
    <property type="term" value="F:hydrolase activity"/>
    <property type="evidence" value="ECO:0007669"/>
    <property type="project" value="UniProtKB-KW"/>
</dbReference>
<comment type="catalytic activity">
    <reaction evidence="14">
        <text>(9Z)-octadecenoyl-CoA + H2O = (9Z)-octadecenoate + CoA + H(+)</text>
        <dbReference type="Rhea" id="RHEA:40139"/>
        <dbReference type="ChEBI" id="CHEBI:15377"/>
        <dbReference type="ChEBI" id="CHEBI:15378"/>
        <dbReference type="ChEBI" id="CHEBI:30823"/>
        <dbReference type="ChEBI" id="CHEBI:57287"/>
        <dbReference type="ChEBI" id="CHEBI:57387"/>
    </reaction>
    <physiologicalReaction direction="left-to-right" evidence="14">
        <dbReference type="Rhea" id="RHEA:40140"/>
    </physiologicalReaction>
</comment>
<evidence type="ECO:0000256" key="21">
    <source>
        <dbReference type="ARBA" id="ARBA00047969"/>
    </source>
</evidence>
<evidence type="ECO:0000256" key="19">
    <source>
        <dbReference type="ARBA" id="ARBA00047588"/>
    </source>
</evidence>
<evidence type="ECO:0000256" key="5">
    <source>
        <dbReference type="ARBA" id="ARBA00022490"/>
    </source>
</evidence>
<dbReference type="RefSeq" id="WP_107569703.1">
    <property type="nucleotide sequence ID" value="NZ_PYYB01000001.1"/>
</dbReference>
<keyword evidence="9" id="KW-0809">Transit peptide</keyword>
<dbReference type="Pfam" id="PF03061">
    <property type="entry name" value="4HBT"/>
    <property type="match status" value="1"/>
</dbReference>
<evidence type="ECO:0000256" key="7">
    <source>
        <dbReference type="ARBA" id="ARBA00022801"/>
    </source>
</evidence>
<evidence type="ECO:0000256" key="11">
    <source>
        <dbReference type="ARBA" id="ARBA00023136"/>
    </source>
</evidence>
<keyword evidence="8" id="KW-0276">Fatty acid metabolism</keyword>
<dbReference type="GO" id="GO:0005737">
    <property type="term" value="C:cytoplasm"/>
    <property type="evidence" value="ECO:0007669"/>
    <property type="project" value="UniProtKB-SubCell"/>
</dbReference>
<comment type="catalytic activity">
    <reaction evidence="21">
        <text>decanoyl-CoA + H2O = decanoate + CoA + H(+)</text>
        <dbReference type="Rhea" id="RHEA:40059"/>
        <dbReference type="ChEBI" id="CHEBI:15377"/>
        <dbReference type="ChEBI" id="CHEBI:15378"/>
        <dbReference type="ChEBI" id="CHEBI:27689"/>
        <dbReference type="ChEBI" id="CHEBI:57287"/>
        <dbReference type="ChEBI" id="CHEBI:61430"/>
    </reaction>
    <physiologicalReaction direction="left-to-right" evidence="21">
        <dbReference type="Rhea" id="RHEA:40060"/>
    </physiologicalReaction>
</comment>
<evidence type="ECO:0000256" key="6">
    <source>
        <dbReference type="ARBA" id="ARBA00022703"/>
    </source>
</evidence>
<dbReference type="GO" id="GO:0006631">
    <property type="term" value="P:fatty acid metabolic process"/>
    <property type="evidence" value="ECO:0007669"/>
    <property type="project" value="UniProtKB-KW"/>
</dbReference>
<keyword evidence="6" id="KW-0053">Apoptosis</keyword>
<keyword evidence="26" id="KW-1185">Reference proteome</keyword>
<evidence type="ECO:0000256" key="8">
    <source>
        <dbReference type="ARBA" id="ARBA00022832"/>
    </source>
</evidence>
<dbReference type="EC" id="3.1.2.2" evidence="16"/>
<keyword evidence="11" id="KW-0472">Membrane</keyword>
<evidence type="ECO:0000259" key="24">
    <source>
        <dbReference type="Pfam" id="PF03061"/>
    </source>
</evidence>
<evidence type="ECO:0000256" key="20">
    <source>
        <dbReference type="ARBA" id="ARBA00047734"/>
    </source>
</evidence>
<evidence type="ECO:0000256" key="16">
    <source>
        <dbReference type="ARBA" id="ARBA00038848"/>
    </source>
</evidence>
<comment type="catalytic activity">
    <reaction evidence="19">
        <text>octanoyl-CoA + H2O = octanoate + CoA + H(+)</text>
        <dbReference type="Rhea" id="RHEA:30143"/>
        <dbReference type="ChEBI" id="CHEBI:15377"/>
        <dbReference type="ChEBI" id="CHEBI:15378"/>
        <dbReference type="ChEBI" id="CHEBI:25646"/>
        <dbReference type="ChEBI" id="CHEBI:57287"/>
        <dbReference type="ChEBI" id="CHEBI:57386"/>
    </reaction>
    <physiologicalReaction direction="left-to-right" evidence="19">
        <dbReference type="Rhea" id="RHEA:30144"/>
    </physiologicalReaction>
</comment>
<sequence>MQMQAVDGEVHADLTLDGRMEGAPGLAHGGAIAAALDDLFGGVLVLLETPAVTARLNVEYRLPVPLHTPLHLVARCTATEGRKLHMAGTMSAGEAIVAEASAMFVRVEIAHFEASGVPVPDAWRSWGGAARG</sequence>
<evidence type="ECO:0000256" key="23">
    <source>
        <dbReference type="ARBA" id="ARBA00048180"/>
    </source>
</evidence>
<organism evidence="25 26">
    <name type="scientific">Paraconexibacter algicola</name>
    <dbReference type="NCBI Taxonomy" id="2133960"/>
    <lineage>
        <taxon>Bacteria</taxon>
        <taxon>Bacillati</taxon>
        <taxon>Actinomycetota</taxon>
        <taxon>Thermoleophilia</taxon>
        <taxon>Solirubrobacterales</taxon>
        <taxon>Paraconexibacteraceae</taxon>
        <taxon>Paraconexibacter</taxon>
    </lineage>
</organism>
<evidence type="ECO:0000256" key="2">
    <source>
        <dbReference type="ARBA" id="ARBA00004496"/>
    </source>
</evidence>
<keyword evidence="5" id="KW-0963">Cytoplasm</keyword>
<name>A0A2T4UK01_9ACTN</name>
<comment type="catalytic activity">
    <reaction evidence="23">
        <text>tetradecanoyl-CoA + H2O = tetradecanoate + CoA + H(+)</text>
        <dbReference type="Rhea" id="RHEA:40119"/>
        <dbReference type="ChEBI" id="CHEBI:15377"/>
        <dbReference type="ChEBI" id="CHEBI:15378"/>
        <dbReference type="ChEBI" id="CHEBI:30807"/>
        <dbReference type="ChEBI" id="CHEBI:57287"/>
        <dbReference type="ChEBI" id="CHEBI:57385"/>
    </reaction>
    <physiologicalReaction direction="left-to-right" evidence="23">
        <dbReference type="Rhea" id="RHEA:40120"/>
    </physiologicalReaction>
</comment>
<evidence type="ECO:0000313" key="25">
    <source>
        <dbReference type="EMBL" id="PTL59576.1"/>
    </source>
</evidence>
<protein>
    <recommendedName>
        <fullName evidence="17">Acyl-coenzyme A thioesterase THEM4</fullName>
        <ecNumber evidence="16">3.1.2.2</ecNumber>
    </recommendedName>
    <alternativeName>
        <fullName evidence="18">Thioesterase superfamily member 4</fullName>
    </alternativeName>
</protein>